<feature type="compositionally biased region" description="Polar residues" evidence="1">
    <location>
        <begin position="28"/>
        <end position="39"/>
    </location>
</feature>
<evidence type="ECO:0000256" key="1">
    <source>
        <dbReference type="SAM" id="MobiDB-lite"/>
    </source>
</evidence>
<keyword evidence="3" id="KW-1185">Reference proteome</keyword>
<protein>
    <submittedName>
        <fullName evidence="2">Uncharacterized protein</fullName>
    </submittedName>
</protein>
<reference evidence="2 3" key="1">
    <citation type="journal article" date="2019" name="Genome Biol. Evol.">
        <title>Insights into the evolution of the New World diploid cottons (Gossypium, subgenus Houzingenia) based on genome sequencing.</title>
        <authorList>
            <person name="Grover C.E."/>
            <person name="Arick M.A. 2nd"/>
            <person name="Thrash A."/>
            <person name="Conover J.L."/>
            <person name="Sanders W.S."/>
            <person name="Peterson D.G."/>
            <person name="Frelichowski J.E."/>
            <person name="Scheffler J.A."/>
            <person name="Scheffler B.E."/>
            <person name="Wendel J.F."/>
        </authorList>
    </citation>
    <scope>NUCLEOTIDE SEQUENCE [LARGE SCALE GENOMIC DNA]</scope>
    <source>
        <strain evidence="2">27</strain>
        <tissue evidence="2">Leaf</tissue>
    </source>
</reference>
<feature type="non-terminal residue" evidence="2">
    <location>
        <position position="39"/>
    </location>
</feature>
<dbReference type="EMBL" id="JABFAC010000001">
    <property type="protein sequence ID" value="MBA0605608.1"/>
    <property type="molecule type" value="Genomic_DNA"/>
</dbReference>
<comment type="caution">
    <text evidence="2">The sequence shown here is derived from an EMBL/GenBank/DDBJ whole genome shotgun (WGS) entry which is preliminary data.</text>
</comment>
<sequence length="39" mass="4063">QISSSPNQASIRPSSSSPVKSRSISKVLNSSSRNCLSKG</sequence>
<feature type="region of interest" description="Disordered" evidence="1">
    <location>
        <begin position="1"/>
        <end position="39"/>
    </location>
</feature>
<organism evidence="2 3">
    <name type="scientific">Gossypium davidsonii</name>
    <name type="common">Davidson's cotton</name>
    <name type="synonym">Gossypium klotzschianum subsp. davidsonii</name>
    <dbReference type="NCBI Taxonomy" id="34287"/>
    <lineage>
        <taxon>Eukaryota</taxon>
        <taxon>Viridiplantae</taxon>
        <taxon>Streptophyta</taxon>
        <taxon>Embryophyta</taxon>
        <taxon>Tracheophyta</taxon>
        <taxon>Spermatophyta</taxon>
        <taxon>Magnoliopsida</taxon>
        <taxon>eudicotyledons</taxon>
        <taxon>Gunneridae</taxon>
        <taxon>Pentapetalae</taxon>
        <taxon>rosids</taxon>
        <taxon>malvids</taxon>
        <taxon>Malvales</taxon>
        <taxon>Malvaceae</taxon>
        <taxon>Malvoideae</taxon>
        <taxon>Gossypium</taxon>
    </lineage>
</organism>
<feature type="non-terminal residue" evidence="2">
    <location>
        <position position="1"/>
    </location>
</feature>
<dbReference type="Proteomes" id="UP000593561">
    <property type="component" value="Unassembled WGS sequence"/>
</dbReference>
<name>A0A7J8QVP2_GOSDV</name>
<evidence type="ECO:0000313" key="2">
    <source>
        <dbReference type="EMBL" id="MBA0605608.1"/>
    </source>
</evidence>
<evidence type="ECO:0000313" key="3">
    <source>
        <dbReference type="Proteomes" id="UP000593561"/>
    </source>
</evidence>
<gene>
    <name evidence="2" type="ORF">Godav_018162</name>
</gene>
<accession>A0A7J8QVP2</accession>
<feature type="compositionally biased region" description="Low complexity" evidence="1">
    <location>
        <begin position="10"/>
        <end position="27"/>
    </location>
</feature>
<dbReference type="AlphaFoldDB" id="A0A7J8QVP2"/>
<proteinExistence type="predicted"/>